<reference evidence="1 2" key="1">
    <citation type="submission" date="2018-03" db="EMBL/GenBank/DDBJ databases">
        <title>Draft Genome Sequences of the Obligatory Marine Myxobacteria Enhygromyxa salina SWB007.</title>
        <authorList>
            <person name="Poehlein A."/>
            <person name="Moghaddam J.A."/>
            <person name="Harms H."/>
            <person name="Alanjari M."/>
            <person name="Koenig G.M."/>
            <person name="Daniel R."/>
            <person name="Schaeberle T.F."/>
        </authorList>
    </citation>
    <scope>NUCLEOTIDE SEQUENCE [LARGE SCALE GENOMIC DNA]</scope>
    <source>
        <strain evidence="1 2">SWB007</strain>
    </source>
</reference>
<accession>A0A2S9YVC6</accession>
<evidence type="ECO:0000313" key="1">
    <source>
        <dbReference type="EMBL" id="PRQ09057.1"/>
    </source>
</evidence>
<sequence length="163" mass="17777">MAIPFDDVITHEDDGCVLTMDNRYYPVVFCHMNGAFTLKSVEFFFGTWRAQLAKYAHSQNEAIVTILVLSSLRPPPATVRKAAGEYVKMDAHTPGLLCVNFVVTNPLMRGVITAIVWIAGSENTNAAYFPTIEDAVRASNKSLEAAGFPTSSLDPSTYQAPTA</sequence>
<dbReference type="EMBL" id="PVNL01000030">
    <property type="protein sequence ID" value="PRQ09057.1"/>
    <property type="molecule type" value="Genomic_DNA"/>
</dbReference>
<gene>
    <name evidence="1" type="ORF">ENSA7_10470</name>
</gene>
<dbReference type="Proteomes" id="UP000238823">
    <property type="component" value="Unassembled WGS sequence"/>
</dbReference>
<evidence type="ECO:0000313" key="2">
    <source>
        <dbReference type="Proteomes" id="UP000238823"/>
    </source>
</evidence>
<protein>
    <submittedName>
        <fullName evidence="1">Uncharacterized protein</fullName>
    </submittedName>
</protein>
<dbReference type="RefSeq" id="WP_181233199.1">
    <property type="nucleotide sequence ID" value="NZ_PVNL01000030.1"/>
</dbReference>
<dbReference type="AlphaFoldDB" id="A0A2S9YVC6"/>
<comment type="caution">
    <text evidence="1">The sequence shown here is derived from an EMBL/GenBank/DDBJ whole genome shotgun (WGS) entry which is preliminary data.</text>
</comment>
<name>A0A2S9YVC6_9BACT</name>
<organism evidence="1 2">
    <name type="scientific">Enhygromyxa salina</name>
    <dbReference type="NCBI Taxonomy" id="215803"/>
    <lineage>
        <taxon>Bacteria</taxon>
        <taxon>Pseudomonadati</taxon>
        <taxon>Myxococcota</taxon>
        <taxon>Polyangia</taxon>
        <taxon>Nannocystales</taxon>
        <taxon>Nannocystaceae</taxon>
        <taxon>Enhygromyxa</taxon>
    </lineage>
</organism>
<proteinExistence type="predicted"/>